<dbReference type="RefSeq" id="WP_084598182.1">
    <property type="nucleotide sequence ID" value="NZ_CP011071.1"/>
</dbReference>
<dbReference type="AlphaFoldDB" id="A0A0D5YTZ1"/>
<protein>
    <recommendedName>
        <fullName evidence="1">Lipocalin-like domain-containing protein</fullName>
    </recommendedName>
</protein>
<organism evidence="2 3">
    <name type="scientific">Flagellimonas lutaonensis</name>
    <dbReference type="NCBI Taxonomy" id="516051"/>
    <lineage>
        <taxon>Bacteria</taxon>
        <taxon>Pseudomonadati</taxon>
        <taxon>Bacteroidota</taxon>
        <taxon>Flavobacteriia</taxon>
        <taxon>Flavobacteriales</taxon>
        <taxon>Flavobacteriaceae</taxon>
        <taxon>Flagellimonas</taxon>
    </lineage>
</organism>
<dbReference type="Pfam" id="PF13648">
    <property type="entry name" value="Lipocalin_4"/>
    <property type="match status" value="1"/>
</dbReference>
<dbReference type="InterPro" id="IPR011044">
    <property type="entry name" value="Quino_amine_DH_bsu"/>
</dbReference>
<evidence type="ECO:0000313" key="2">
    <source>
        <dbReference type="EMBL" id="AKA35328.1"/>
    </source>
</evidence>
<dbReference type="KEGG" id="mlt:VC82_1716"/>
<dbReference type="InterPro" id="IPR013783">
    <property type="entry name" value="Ig-like_fold"/>
</dbReference>
<dbReference type="SUPFAM" id="SSF50969">
    <property type="entry name" value="YVTN repeat-like/Quinoprotein amine dehydrogenase"/>
    <property type="match status" value="1"/>
</dbReference>
<evidence type="ECO:0000313" key="3">
    <source>
        <dbReference type="Proteomes" id="UP000032726"/>
    </source>
</evidence>
<dbReference type="Gene3D" id="2.60.40.10">
    <property type="entry name" value="Immunoglobulins"/>
    <property type="match status" value="1"/>
</dbReference>
<name>A0A0D5YTZ1_9FLAO</name>
<proteinExistence type="predicted"/>
<dbReference type="Proteomes" id="UP000032726">
    <property type="component" value="Chromosome"/>
</dbReference>
<gene>
    <name evidence="2" type="ORF">VC82_1716</name>
</gene>
<feature type="domain" description="Lipocalin-like" evidence="1">
    <location>
        <begin position="52"/>
        <end position="140"/>
    </location>
</feature>
<dbReference type="PROSITE" id="PS51257">
    <property type="entry name" value="PROKAR_LIPOPROTEIN"/>
    <property type="match status" value="1"/>
</dbReference>
<keyword evidence="3" id="KW-1185">Reference proteome</keyword>
<reference evidence="2 3" key="1">
    <citation type="submission" date="2015-03" db="EMBL/GenBank/DDBJ databases">
        <title>Complete genome sequence of Muricauda lutaonensis CC-HSB-11T, isolated from a coastal hot spring.</title>
        <authorList>
            <person name="Kim K.M."/>
        </authorList>
    </citation>
    <scope>NUCLEOTIDE SEQUENCE [LARGE SCALE GENOMIC DNA]</scope>
    <source>
        <strain evidence="2 3">CC-HSB-11</strain>
    </source>
</reference>
<dbReference type="EMBL" id="CP011071">
    <property type="protein sequence ID" value="AKA35328.1"/>
    <property type="molecule type" value="Genomic_DNA"/>
</dbReference>
<sequence>MSKPSLLLYPRKFNLILILFTLSFISCSKDDNGTEGDAFYSGALQSATMSSLEGTWSIFEVESDGNRVEVPPTTQDCGRDFFNFSSENRYSEFLFTNSLCTPETNNYNVNLDNGVVTLTDQFGQSEELVIVELTSERLNFKVQFDIDEDGTLDILTFYARRYTPPAEMDIYSPTFIHNNTVDHLDKIRMSWMPYKGYNQFSRYEIYRSAGDCDKTQAELIATLDSPDIEFFIDENPVVNSNLCYYFRVYTDQGLLGESEMVSVDTGDLEVSPVTLSEPVVGSESISLNWTKYSGRYFSHYEVTARNYQSGSGYGYQEVTVASINDIETLEYVDNDPPYFLNPVYTVYAIDIFGNKSLGTIEEVHSWQVNFGRNELLKLDFIRKLAIDPDETIVYLYGRESGTQELNIIRYNYNTHSIEATSNLPPTSHTDVDMKVIESEEGKEILFAQGSSINVYEATSLNFKYEMRVVGLYPRFEDFVYLSNNLWVFTDDDDVFTCSRNGKDLNLIESEIHFDAHQSSNNYQIIELDNNQVLVGHSNEPNSLRFTIDVDGFLTNRTSVPIPILSDWEKETFFNANQNYIINLVEGRIYSMTDYSIIDTFSEPDFSYGISKDGNLILGSKNDPDERVDLSNSVHEKKVYINNRASLTVEEYLTKGYPHFIFENHLGEIVSISSGLLRSRLDSGMPAPDFFIELVE</sequence>
<accession>A0A0D5YTZ1</accession>
<dbReference type="HOGENOM" id="CLU_396293_0_0_10"/>
<dbReference type="OrthoDB" id="1403922at2"/>
<evidence type="ECO:0000259" key="1">
    <source>
        <dbReference type="Pfam" id="PF13648"/>
    </source>
</evidence>
<dbReference type="InterPro" id="IPR024311">
    <property type="entry name" value="Lipocalin-like"/>
</dbReference>